<dbReference type="RefSeq" id="WP_106135171.1">
    <property type="nucleotide sequence ID" value="NZ_PVTR01000013.1"/>
</dbReference>
<evidence type="ECO:0000313" key="4">
    <source>
        <dbReference type="EMBL" id="PRY85330.1"/>
    </source>
</evidence>
<dbReference type="InterPro" id="IPR005653">
    <property type="entry name" value="OstA-like_N"/>
</dbReference>
<organism evidence="4 5">
    <name type="scientific">Mongoliibacter ruber</name>
    <dbReference type="NCBI Taxonomy" id="1750599"/>
    <lineage>
        <taxon>Bacteria</taxon>
        <taxon>Pseudomonadati</taxon>
        <taxon>Bacteroidota</taxon>
        <taxon>Cytophagia</taxon>
        <taxon>Cytophagales</taxon>
        <taxon>Cyclobacteriaceae</taxon>
        <taxon>Mongoliibacter</taxon>
    </lineage>
</organism>
<dbReference type="PANTHER" id="PTHR36504:SF1">
    <property type="entry name" value="LIPOPOLYSACCHARIDE EXPORT SYSTEM PROTEIN LPTA"/>
    <property type="match status" value="1"/>
</dbReference>
<keyword evidence="5" id="KW-1185">Reference proteome</keyword>
<dbReference type="OrthoDB" id="9805931at2"/>
<comment type="caution">
    <text evidence="4">The sequence shown here is derived from an EMBL/GenBank/DDBJ whole genome shotgun (WGS) entry which is preliminary data.</text>
</comment>
<sequence>MIKNFLFALLLFFGLSPFLVVAQDSNTLEIQQADLLQGAAGFERLIHNVRMKHQNSLIYCDSAHFFRSENRAKLFGNVRIVDTEDPVTTNSRYAEYDGNTKIAKLRNNVVFKNEETTLYTDFLDYNRTTGVANYFNDGKVVDSTNVLTSTNGEYETRIEKITFTENVVLVNPDYTLKTNFMIYMTVPKTAETVGLTNIVSKDGDKLNAQKGSFYDTERKIFRFYDGDVETATSKVYAEVLYYDENLKYYEGRTDVSVYNKEREIEIFGEEGKYWEDRKYSIVYGNALVQKYFEKDTMYMISDTLISQDSENEEERHLLAFRNVKMIKSDFYGKSDSLAYIYSDSTIHLYQDPVLWNDKSQITADSVSFLIANEEIDRVHLNRNAFNISKDTLGNFNQMKGRKMTGYFTEGQISRFHIEGNGESIYFDVIGDSTLRGMNKMLCANIMMYFEEGNIKKINWLVKPEGEFNPPHLIDEEDKLLEGFTWREEEKPNMDMIFAWRTPKKREDFPDDFFDQPEVIITRPSDKELQELIDEKTKSGFEMKKPEEPVLKKEIRNVEG</sequence>
<dbReference type="InterPro" id="IPR052037">
    <property type="entry name" value="LPS_export_LptA"/>
</dbReference>
<dbReference type="GO" id="GO:0017089">
    <property type="term" value="F:glycolipid transfer activity"/>
    <property type="evidence" value="ECO:0007669"/>
    <property type="project" value="TreeGrafter"/>
</dbReference>
<dbReference type="PANTHER" id="PTHR36504">
    <property type="entry name" value="LIPOPOLYSACCHARIDE EXPORT SYSTEM PROTEIN LPTA"/>
    <property type="match status" value="1"/>
</dbReference>
<protein>
    <submittedName>
        <fullName evidence="4">OstA-like protein</fullName>
    </submittedName>
</protein>
<keyword evidence="1 2" id="KW-0732">Signal</keyword>
<accession>A0A2T0WF45</accession>
<dbReference type="Gene3D" id="2.60.450.10">
    <property type="entry name" value="Lipopolysaccharide (LPS) transport protein A like domain"/>
    <property type="match status" value="2"/>
</dbReference>
<dbReference type="GO" id="GO:0009279">
    <property type="term" value="C:cell outer membrane"/>
    <property type="evidence" value="ECO:0007669"/>
    <property type="project" value="TreeGrafter"/>
</dbReference>
<evidence type="ECO:0000256" key="2">
    <source>
        <dbReference type="SAM" id="SignalP"/>
    </source>
</evidence>
<dbReference type="Proteomes" id="UP000238157">
    <property type="component" value="Unassembled WGS sequence"/>
</dbReference>
<evidence type="ECO:0000259" key="3">
    <source>
        <dbReference type="Pfam" id="PF13100"/>
    </source>
</evidence>
<name>A0A2T0WF45_9BACT</name>
<reference evidence="4 5" key="1">
    <citation type="submission" date="2018-03" db="EMBL/GenBank/DDBJ databases">
        <title>Genomic Encyclopedia of Archaeal and Bacterial Type Strains, Phase II (KMG-II): from individual species to whole genera.</title>
        <authorList>
            <person name="Goeker M."/>
        </authorList>
    </citation>
    <scope>NUCLEOTIDE SEQUENCE [LARGE SCALE GENOMIC DNA]</scope>
    <source>
        <strain evidence="4 5">DSM 27929</strain>
    </source>
</reference>
<feature type="chain" id="PRO_5015635693" evidence="2">
    <location>
        <begin position="23"/>
        <end position="559"/>
    </location>
</feature>
<dbReference type="EMBL" id="PVTR01000013">
    <property type="protein sequence ID" value="PRY85330.1"/>
    <property type="molecule type" value="Genomic_DNA"/>
</dbReference>
<evidence type="ECO:0000313" key="5">
    <source>
        <dbReference type="Proteomes" id="UP000238157"/>
    </source>
</evidence>
<dbReference type="Pfam" id="PF13100">
    <property type="entry name" value="OstA_2"/>
    <property type="match status" value="1"/>
</dbReference>
<dbReference type="GO" id="GO:0030288">
    <property type="term" value="C:outer membrane-bounded periplasmic space"/>
    <property type="evidence" value="ECO:0007669"/>
    <property type="project" value="TreeGrafter"/>
</dbReference>
<gene>
    <name evidence="4" type="ORF">CLW00_11379</name>
</gene>
<dbReference type="AlphaFoldDB" id="A0A2T0WF45"/>
<feature type="signal peptide" evidence="2">
    <location>
        <begin position="1"/>
        <end position="22"/>
    </location>
</feature>
<proteinExistence type="predicted"/>
<feature type="domain" description="Organic solvent tolerance-like N-terminal" evidence="3">
    <location>
        <begin position="39"/>
        <end position="178"/>
    </location>
</feature>
<dbReference type="GO" id="GO:0015920">
    <property type="term" value="P:lipopolysaccharide transport"/>
    <property type="evidence" value="ECO:0007669"/>
    <property type="project" value="TreeGrafter"/>
</dbReference>
<evidence type="ECO:0000256" key="1">
    <source>
        <dbReference type="ARBA" id="ARBA00022729"/>
    </source>
</evidence>